<evidence type="ECO:0000313" key="1">
    <source>
        <dbReference type="EMBL" id="SMF47940.1"/>
    </source>
</evidence>
<reference evidence="2" key="1">
    <citation type="submission" date="2017-04" db="EMBL/GenBank/DDBJ databases">
        <authorList>
            <person name="Varghese N."/>
            <person name="Submissions S."/>
        </authorList>
    </citation>
    <scope>NUCLEOTIDE SEQUENCE [LARGE SCALE GENOMIC DNA]</scope>
    <source>
        <strain evidence="2">B4P</strain>
    </source>
</reference>
<organism evidence="1 2">
    <name type="scientific">Xaviernesmea oryzae</name>
    <dbReference type="NCBI Taxonomy" id="464029"/>
    <lineage>
        <taxon>Bacteria</taxon>
        <taxon>Pseudomonadati</taxon>
        <taxon>Pseudomonadota</taxon>
        <taxon>Alphaproteobacteria</taxon>
        <taxon>Hyphomicrobiales</taxon>
        <taxon>Rhizobiaceae</taxon>
        <taxon>Rhizobium/Agrobacterium group</taxon>
        <taxon>Xaviernesmea</taxon>
    </lineage>
</organism>
<sequence>MEMELAKPQAGHAFLERMVGTWDVRSPDMGSDETWVEVCRSLNGIWFVAEGNGNMPGSGQPVTTVLTLGYDPARGKYVGSWIGSMMNHMWVYEGELSDDGNTLSLYTTGPDFADPGKTGEYREQIVFAGDDHRVFNSSARQADGTWKQFMEAHYERKR</sequence>
<keyword evidence="2" id="KW-1185">Reference proteome</keyword>
<dbReference type="AlphaFoldDB" id="A0A1X7F8G1"/>
<protein>
    <recommendedName>
        <fullName evidence="3">DUF1579 domain-containing protein</fullName>
    </recommendedName>
</protein>
<evidence type="ECO:0000313" key="2">
    <source>
        <dbReference type="Proteomes" id="UP000192903"/>
    </source>
</evidence>
<dbReference type="EMBL" id="FXAF01000006">
    <property type="protein sequence ID" value="SMF47940.1"/>
    <property type="molecule type" value="Genomic_DNA"/>
</dbReference>
<accession>A0A1X7F8G1</accession>
<dbReference type="STRING" id="464029.SAMN02982989_2489"/>
<name>A0A1X7F8G1_9HYPH</name>
<proteinExistence type="predicted"/>
<evidence type="ECO:0008006" key="3">
    <source>
        <dbReference type="Google" id="ProtNLM"/>
    </source>
</evidence>
<dbReference type="InterPro" id="IPR011473">
    <property type="entry name" value="DUF1579"/>
</dbReference>
<gene>
    <name evidence="1" type="ORF">SAMN02982989_2489</name>
</gene>
<dbReference type="Pfam" id="PF07617">
    <property type="entry name" value="DUF1579"/>
    <property type="match status" value="1"/>
</dbReference>
<dbReference type="Proteomes" id="UP000192903">
    <property type="component" value="Unassembled WGS sequence"/>
</dbReference>